<dbReference type="CDD" id="cd21978">
    <property type="entry name" value="HMG-box_HMGB_rpt1"/>
    <property type="match status" value="1"/>
</dbReference>
<feature type="DNA-binding region" description="HMG box" evidence="2">
    <location>
        <begin position="30"/>
        <end position="99"/>
    </location>
</feature>
<dbReference type="SUPFAM" id="SSF47095">
    <property type="entry name" value="HMG-box"/>
    <property type="match status" value="2"/>
</dbReference>
<dbReference type="PRINTS" id="PR00886">
    <property type="entry name" value="HIGHMOBLTY12"/>
</dbReference>
<feature type="DNA-binding region" description="HMG box" evidence="2">
    <location>
        <begin position="109"/>
        <end position="174"/>
    </location>
</feature>
<name>A0A0L8HIT5_OCTBM</name>
<dbReference type="KEGG" id="obi:106870439"/>
<dbReference type="PANTHER" id="PTHR48112:SF22">
    <property type="entry name" value="MITOCHONDRIAL TRANSCRIPTION FACTOR A, ISOFORM B"/>
    <property type="match status" value="1"/>
</dbReference>
<dbReference type="SMART" id="SM00398">
    <property type="entry name" value="HMG"/>
    <property type="match status" value="2"/>
</dbReference>
<dbReference type="Pfam" id="PF00505">
    <property type="entry name" value="HMG_box"/>
    <property type="match status" value="1"/>
</dbReference>
<feature type="region of interest" description="Disordered" evidence="3">
    <location>
        <begin position="180"/>
        <end position="224"/>
    </location>
</feature>
<dbReference type="InterPro" id="IPR050342">
    <property type="entry name" value="HMGB"/>
</dbReference>
<dbReference type="PROSITE" id="PS50118">
    <property type="entry name" value="HMG_BOX_2"/>
    <property type="match status" value="2"/>
</dbReference>
<dbReference type="GO" id="GO:0006357">
    <property type="term" value="P:regulation of transcription by RNA polymerase II"/>
    <property type="evidence" value="ECO:0007669"/>
    <property type="project" value="TreeGrafter"/>
</dbReference>
<feature type="compositionally biased region" description="Acidic residues" evidence="3">
    <location>
        <begin position="203"/>
        <end position="224"/>
    </location>
</feature>
<proteinExistence type="predicted"/>
<dbReference type="STRING" id="37653.A0A0L8HIT5"/>
<dbReference type="Pfam" id="PF09011">
    <property type="entry name" value="HMG_box_2"/>
    <property type="match status" value="1"/>
</dbReference>
<dbReference type="InterPro" id="IPR009071">
    <property type="entry name" value="HMG_box_dom"/>
</dbReference>
<dbReference type="OrthoDB" id="1919336at2759"/>
<dbReference type="InterPro" id="IPR036910">
    <property type="entry name" value="HMG_box_dom_sf"/>
</dbReference>
<evidence type="ECO:0000259" key="4">
    <source>
        <dbReference type="PROSITE" id="PS50118"/>
    </source>
</evidence>
<dbReference type="AlphaFoldDB" id="A0A0L8HIT5"/>
<feature type="domain" description="HMG box" evidence="4">
    <location>
        <begin position="109"/>
        <end position="174"/>
    </location>
</feature>
<evidence type="ECO:0000256" key="3">
    <source>
        <dbReference type="SAM" id="MobiDB-lite"/>
    </source>
</evidence>
<keyword evidence="1 2" id="KW-0238">DNA-binding</keyword>
<dbReference type="PANTHER" id="PTHR48112">
    <property type="entry name" value="HIGH MOBILITY GROUP PROTEIN DSP1"/>
    <property type="match status" value="1"/>
</dbReference>
<evidence type="ECO:0000256" key="2">
    <source>
        <dbReference type="PROSITE-ProRule" id="PRU00267"/>
    </source>
</evidence>
<dbReference type="OMA" id="RINRVAD"/>
<sequence>MNTYSYTEMARMNVVEPPRRKKRLQDANKPKRSTSAYFYFMASCREQAARAGTQITKVTEFTKECSARWRNFTAMEKKPFEEKAALDKARYDREMAQYKGKDMVDPNKPKRPQTSYFLFLAEFRKMMQGKLDHKDILRKAGEQWRNMTDEQKKPFEIKSQEEAKKYEIAMAEYRKRQGGVVMLDGGPEEKRTKIEAGVVGYGEDVEEEEMDDEDDEEGDEEDDE</sequence>
<dbReference type="CDD" id="cd22005">
    <property type="entry name" value="HMG-box_AtHMGB1-like"/>
    <property type="match status" value="1"/>
</dbReference>
<keyword evidence="2" id="KW-0539">Nucleus</keyword>
<dbReference type="GO" id="GO:0003677">
    <property type="term" value="F:DNA binding"/>
    <property type="evidence" value="ECO:0007669"/>
    <property type="project" value="UniProtKB-UniRule"/>
</dbReference>
<accession>A0A0L8HIT5</accession>
<gene>
    <name evidence="5" type="ORF">OCBIM_22013621mg</name>
</gene>
<protein>
    <recommendedName>
        <fullName evidence="4">HMG box domain-containing protein</fullName>
    </recommendedName>
</protein>
<evidence type="ECO:0000256" key="1">
    <source>
        <dbReference type="ARBA" id="ARBA00023125"/>
    </source>
</evidence>
<dbReference type="Gene3D" id="1.10.30.10">
    <property type="entry name" value="High mobility group box domain"/>
    <property type="match status" value="2"/>
</dbReference>
<dbReference type="GO" id="GO:0005634">
    <property type="term" value="C:nucleus"/>
    <property type="evidence" value="ECO:0007669"/>
    <property type="project" value="UniProtKB-UniRule"/>
</dbReference>
<organism evidence="5">
    <name type="scientific">Octopus bimaculoides</name>
    <name type="common">California two-spotted octopus</name>
    <dbReference type="NCBI Taxonomy" id="37653"/>
    <lineage>
        <taxon>Eukaryota</taxon>
        <taxon>Metazoa</taxon>
        <taxon>Spiralia</taxon>
        <taxon>Lophotrochozoa</taxon>
        <taxon>Mollusca</taxon>
        <taxon>Cephalopoda</taxon>
        <taxon>Coleoidea</taxon>
        <taxon>Octopodiformes</taxon>
        <taxon>Octopoda</taxon>
        <taxon>Incirrata</taxon>
        <taxon>Octopodidae</taxon>
        <taxon>Octopus</taxon>
    </lineage>
</organism>
<dbReference type="EMBL" id="KQ418039">
    <property type="protein sequence ID" value="KOF89132.1"/>
    <property type="molecule type" value="Genomic_DNA"/>
</dbReference>
<evidence type="ECO:0000313" key="5">
    <source>
        <dbReference type="EMBL" id="KOF89132.1"/>
    </source>
</evidence>
<feature type="domain" description="HMG box" evidence="4">
    <location>
        <begin position="30"/>
        <end position="99"/>
    </location>
</feature>
<reference evidence="5" key="1">
    <citation type="submission" date="2015-07" db="EMBL/GenBank/DDBJ databases">
        <title>MeaNS - Measles Nucleotide Surveillance Program.</title>
        <authorList>
            <person name="Tran T."/>
            <person name="Druce J."/>
        </authorList>
    </citation>
    <scope>NUCLEOTIDE SEQUENCE</scope>
    <source>
        <strain evidence="5">UCB-OBI-ISO-001</strain>
        <tissue evidence="5">Gonad</tissue>
    </source>
</reference>